<evidence type="ECO:0000256" key="9">
    <source>
        <dbReference type="PIRNR" id="PIRNR003128"/>
    </source>
</evidence>
<evidence type="ECO:0000256" key="1">
    <source>
        <dbReference type="ARBA" id="ARBA00003618"/>
    </source>
</evidence>
<evidence type="ECO:0000313" key="12">
    <source>
        <dbReference type="EMBL" id="AFK06516.1"/>
    </source>
</evidence>
<name>I2F3L3_9BACT</name>
<evidence type="ECO:0000256" key="4">
    <source>
        <dbReference type="ARBA" id="ARBA00022741"/>
    </source>
</evidence>
<dbReference type="GO" id="GO:0006281">
    <property type="term" value="P:DNA repair"/>
    <property type="evidence" value="ECO:0007669"/>
    <property type="project" value="UniProtKB-KW"/>
</dbReference>
<dbReference type="PIRSF" id="PIRSF003128">
    <property type="entry name" value="RecN"/>
    <property type="match status" value="1"/>
</dbReference>
<dbReference type="PANTHER" id="PTHR11059">
    <property type="entry name" value="DNA REPAIR PROTEIN RECN"/>
    <property type="match status" value="1"/>
</dbReference>
<accession>I2F3L3</accession>
<evidence type="ECO:0000256" key="10">
    <source>
        <dbReference type="SAM" id="Coils"/>
    </source>
</evidence>
<comment type="function">
    <text evidence="1 9">May be involved in recombinational repair of damaged DNA.</text>
</comment>
<organism evidence="12 13">
    <name type="scientific">Mesotoga prima MesG1.Ag.4.2</name>
    <dbReference type="NCBI Taxonomy" id="660470"/>
    <lineage>
        <taxon>Bacteria</taxon>
        <taxon>Thermotogati</taxon>
        <taxon>Thermotogota</taxon>
        <taxon>Thermotogae</taxon>
        <taxon>Kosmotogales</taxon>
        <taxon>Kosmotogaceae</taxon>
        <taxon>Mesotoga</taxon>
    </lineage>
</organism>
<evidence type="ECO:0000259" key="11">
    <source>
        <dbReference type="Pfam" id="PF02463"/>
    </source>
</evidence>
<comment type="similarity">
    <text evidence="2 9">Belongs to the RecN family.</text>
</comment>
<evidence type="ECO:0000313" key="13">
    <source>
        <dbReference type="Proteomes" id="UP000002881"/>
    </source>
</evidence>
<evidence type="ECO:0000256" key="8">
    <source>
        <dbReference type="ARBA" id="ARBA00033408"/>
    </source>
</evidence>
<keyword evidence="4" id="KW-0547">Nucleotide-binding</keyword>
<proteinExistence type="inferred from homology"/>
<feature type="coiled-coil region" evidence="10">
    <location>
        <begin position="310"/>
        <end position="347"/>
    </location>
</feature>
<dbReference type="AlphaFoldDB" id="I2F3L3"/>
<protein>
    <recommendedName>
        <fullName evidence="3 9">DNA repair protein RecN</fullName>
    </recommendedName>
    <alternativeName>
        <fullName evidence="8 9">Recombination protein N</fullName>
    </alternativeName>
</protein>
<gene>
    <name evidence="12" type="ORF">Theba_0802</name>
</gene>
<keyword evidence="5 9" id="KW-0227">DNA damage</keyword>
<keyword evidence="13" id="KW-1185">Reference proteome</keyword>
<dbReference type="EMBL" id="CP003532">
    <property type="protein sequence ID" value="AFK06516.1"/>
    <property type="molecule type" value="Genomic_DNA"/>
</dbReference>
<keyword evidence="7 9" id="KW-0234">DNA repair</keyword>
<evidence type="ECO:0000256" key="6">
    <source>
        <dbReference type="ARBA" id="ARBA00022840"/>
    </source>
</evidence>
<reference evidence="12 13" key="1">
    <citation type="journal article" date="2012" name="Genome Biol. Evol.">
        <title>Genome Sequence of the Mesophilic Thermotogales Bacterium Mesotoga prima MesG1.Ag.4.2 Reveals the Largest Thermotogales Genome To Date.</title>
        <authorList>
            <person name="Zhaxybayeva O."/>
            <person name="Swithers K.S."/>
            <person name="Foght J."/>
            <person name="Green A.G."/>
            <person name="Bruce D."/>
            <person name="Detter C."/>
            <person name="Han S."/>
            <person name="Teshima H."/>
            <person name="Han J."/>
            <person name="Woyke T."/>
            <person name="Pitluck S."/>
            <person name="Nolan M."/>
            <person name="Ivanova N."/>
            <person name="Pati A."/>
            <person name="Land M.L."/>
            <person name="Dlutek M."/>
            <person name="Doolittle W.F."/>
            <person name="Noll K.M."/>
            <person name="Nesbo C.L."/>
        </authorList>
    </citation>
    <scope>NUCLEOTIDE SEQUENCE [LARGE SCALE GENOMIC DNA]</scope>
    <source>
        <strain evidence="13">mesG1.Ag.4.2</strain>
    </source>
</reference>
<feature type="coiled-coil region" evidence="10">
    <location>
        <begin position="258"/>
        <end position="285"/>
    </location>
</feature>
<evidence type="ECO:0000256" key="7">
    <source>
        <dbReference type="ARBA" id="ARBA00023204"/>
    </source>
</evidence>
<dbReference type="InterPro" id="IPR004604">
    <property type="entry name" value="DNA_recomb/repair_RecN"/>
</dbReference>
<evidence type="ECO:0000256" key="5">
    <source>
        <dbReference type="ARBA" id="ARBA00022763"/>
    </source>
</evidence>
<keyword evidence="10" id="KW-0175">Coiled coil</keyword>
<dbReference type="Proteomes" id="UP000002881">
    <property type="component" value="Chromosome"/>
</dbReference>
<sequence length="529" mass="60259">MLLSLAGKDFLTFKDFYVEFSGGMNAITGESGAGKTVFLKALWAVLGFPPLWDNDGSGSVEGNFAVDGSLLSKLADMGVEINGDQLLVSVSFTGQRTIYRMNGKMVPKQIVQSAFRDRVEIHSQHSSISLLDESKHHIILDHALGGDTILTRYSELYAEYIKVRRELDSFIVDPSQIEREKDFLEFQIREIEQADLQPHEDEAIEMKYTRYRNAQMLLETFQELTDLLKDGELSIYNSLNDARATVEKIRNFGYKDWLDNLQIALEELDSLYTKIEEERSTLEIDDEEFNAIESRITIIQGLKRKYGDSVEKILVRLEEFKKELGTLKELEGRKERLKKNEEELLSSLKETGRILDQKRLVRAKEIEEQIRVHLEDLRMKGAELRFHLEPELMPRSYGTSKVTMVVKTNPGMDLMEIGSVASGGELSRFLLALESALKNQLDLKTIVFDEVDSGVGQRLGTVVSGKLEEISREIQTIVITHLPQIALSSDRHFVVRKQQVHNETISIIEELHGSSKEREIEEMSGQIPD</sequence>
<dbReference type="Gene3D" id="3.40.50.300">
    <property type="entry name" value="P-loop containing nucleotide triphosphate hydrolases"/>
    <property type="match status" value="2"/>
</dbReference>
<dbReference type="InterPro" id="IPR003395">
    <property type="entry name" value="RecF/RecN/SMC_N"/>
</dbReference>
<dbReference type="GO" id="GO:0005524">
    <property type="term" value="F:ATP binding"/>
    <property type="evidence" value="ECO:0007669"/>
    <property type="project" value="UniProtKB-KW"/>
</dbReference>
<dbReference type="GO" id="GO:0043590">
    <property type="term" value="C:bacterial nucleoid"/>
    <property type="evidence" value="ECO:0007669"/>
    <property type="project" value="TreeGrafter"/>
</dbReference>
<evidence type="ECO:0000256" key="2">
    <source>
        <dbReference type="ARBA" id="ARBA00009441"/>
    </source>
</evidence>
<dbReference type="RefSeq" id="WP_014730568.1">
    <property type="nucleotide sequence ID" value="NC_017934.1"/>
</dbReference>
<dbReference type="InterPro" id="IPR027417">
    <property type="entry name" value="P-loop_NTPase"/>
</dbReference>
<dbReference type="KEGG" id="mpg:Theba_0802"/>
<dbReference type="PANTHER" id="PTHR11059:SF0">
    <property type="entry name" value="DNA REPAIR PROTEIN RECN"/>
    <property type="match status" value="1"/>
</dbReference>
<dbReference type="SUPFAM" id="SSF52540">
    <property type="entry name" value="P-loop containing nucleoside triphosphate hydrolases"/>
    <property type="match status" value="1"/>
</dbReference>
<keyword evidence="6" id="KW-0067">ATP-binding</keyword>
<dbReference type="HOGENOM" id="CLU_018297_3_1_0"/>
<dbReference type="GO" id="GO:0006310">
    <property type="term" value="P:DNA recombination"/>
    <property type="evidence" value="ECO:0007669"/>
    <property type="project" value="InterPro"/>
</dbReference>
<dbReference type="GO" id="GO:0009432">
    <property type="term" value="P:SOS response"/>
    <property type="evidence" value="ECO:0007669"/>
    <property type="project" value="TreeGrafter"/>
</dbReference>
<dbReference type="STRING" id="660470.Theba_0802"/>
<dbReference type="eggNOG" id="COG0497">
    <property type="taxonomic scope" value="Bacteria"/>
</dbReference>
<dbReference type="Pfam" id="PF02463">
    <property type="entry name" value="SMC_N"/>
    <property type="match status" value="1"/>
</dbReference>
<feature type="domain" description="RecF/RecN/SMC N-terminal" evidence="11">
    <location>
        <begin position="7"/>
        <end position="499"/>
    </location>
</feature>
<dbReference type="GeneID" id="87106643"/>
<evidence type="ECO:0000256" key="3">
    <source>
        <dbReference type="ARBA" id="ARBA00021315"/>
    </source>
</evidence>